<dbReference type="AlphaFoldDB" id="A0A366DSX3"/>
<dbReference type="RefSeq" id="WP_170126232.1">
    <property type="nucleotide sequence ID" value="NZ_BAABQN010000006.1"/>
</dbReference>
<gene>
    <name evidence="1" type="ORF">DES48_11363</name>
</gene>
<evidence type="ECO:0000313" key="2">
    <source>
        <dbReference type="Proteomes" id="UP000252254"/>
    </source>
</evidence>
<name>A0A366DSX3_9BACI</name>
<sequence length="56" mass="6513">MPASTKNAIVEARENRQHEFVCIGGSKAELFSEILDVGFDELYHIFVKYGWMEGWY</sequence>
<keyword evidence="2" id="KW-1185">Reference proteome</keyword>
<dbReference type="Proteomes" id="UP000252254">
    <property type="component" value="Unassembled WGS sequence"/>
</dbReference>
<accession>A0A366DSX3</accession>
<comment type="caution">
    <text evidence="1">The sequence shown here is derived from an EMBL/GenBank/DDBJ whole genome shotgun (WGS) entry which is preliminary data.</text>
</comment>
<dbReference type="EMBL" id="QNRI01000013">
    <property type="protein sequence ID" value="RBO93197.1"/>
    <property type="molecule type" value="Genomic_DNA"/>
</dbReference>
<dbReference type="STRING" id="200904.GCA_900168775_00274"/>
<organism evidence="1 2">
    <name type="scientific">Paraliobacillus ryukyuensis</name>
    <dbReference type="NCBI Taxonomy" id="200904"/>
    <lineage>
        <taxon>Bacteria</taxon>
        <taxon>Bacillati</taxon>
        <taxon>Bacillota</taxon>
        <taxon>Bacilli</taxon>
        <taxon>Bacillales</taxon>
        <taxon>Bacillaceae</taxon>
        <taxon>Paraliobacillus</taxon>
    </lineage>
</organism>
<protein>
    <submittedName>
        <fullName evidence="1">Uncharacterized protein</fullName>
    </submittedName>
</protein>
<evidence type="ECO:0000313" key="1">
    <source>
        <dbReference type="EMBL" id="RBO93197.1"/>
    </source>
</evidence>
<proteinExistence type="predicted"/>
<reference evidence="1 2" key="1">
    <citation type="submission" date="2018-06" db="EMBL/GenBank/DDBJ databases">
        <title>Genomic Encyclopedia of Type Strains, Phase IV (KMG-IV): sequencing the most valuable type-strain genomes for metagenomic binning, comparative biology and taxonomic classification.</title>
        <authorList>
            <person name="Goeker M."/>
        </authorList>
    </citation>
    <scope>NUCLEOTIDE SEQUENCE [LARGE SCALE GENOMIC DNA]</scope>
    <source>
        <strain evidence="1 2">DSM 15140</strain>
    </source>
</reference>